<sequence>MTDHNEAQFTSAGTNINEVVRKNAEGGLSYNEVKKLLAQRGGAGTEIYSDTDVEEVKQQIHGKNQ</sequence>
<evidence type="ECO:0000313" key="1">
    <source>
        <dbReference type="EMBL" id="KMY28553.1"/>
    </source>
</evidence>
<comment type="caution">
    <text evidence="1">The sequence shown here is derived from an EMBL/GenBank/DDBJ whole genome shotgun (WGS) entry which is preliminary data.</text>
</comment>
<dbReference type="OrthoDB" id="2738625at2"/>
<protein>
    <recommendedName>
        <fullName evidence="3">Gamma-type small acid-soluble spore protein</fullName>
    </recommendedName>
</protein>
<name>A0A0K9F396_9BACI</name>
<proteinExistence type="predicted"/>
<dbReference type="EMBL" id="LFXJ01000011">
    <property type="protein sequence ID" value="KMY28553.1"/>
    <property type="molecule type" value="Genomic_DNA"/>
</dbReference>
<organism evidence="1 2">
    <name type="scientific">Lysinibacillus xylanilyticus</name>
    <dbReference type="NCBI Taxonomy" id="582475"/>
    <lineage>
        <taxon>Bacteria</taxon>
        <taxon>Bacillati</taxon>
        <taxon>Bacillota</taxon>
        <taxon>Bacilli</taxon>
        <taxon>Bacillales</taxon>
        <taxon>Bacillaceae</taxon>
        <taxon>Lysinibacillus</taxon>
    </lineage>
</organism>
<dbReference type="PATRIC" id="fig|582475.4.peg.5131"/>
<accession>A0A0K9F396</accession>
<dbReference type="AlphaFoldDB" id="A0A0K9F396"/>
<gene>
    <name evidence="1" type="ORF">ACZ11_22605</name>
</gene>
<evidence type="ECO:0000313" key="2">
    <source>
        <dbReference type="Proteomes" id="UP000037326"/>
    </source>
</evidence>
<evidence type="ECO:0008006" key="3">
    <source>
        <dbReference type="Google" id="ProtNLM"/>
    </source>
</evidence>
<dbReference type="RefSeq" id="WP_049668822.1">
    <property type="nucleotide sequence ID" value="NZ_JBIVRT010000015.1"/>
</dbReference>
<dbReference type="Proteomes" id="UP000037326">
    <property type="component" value="Unassembled WGS sequence"/>
</dbReference>
<dbReference type="GeneID" id="96601003"/>
<reference evidence="2" key="1">
    <citation type="submission" date="2015-07" db="EMBL/GenBank/DDBJ databases">
        <authorList>
            <consortium name="Consortium for Microbial Forensics and Genomics (microFORGE)"/>
            <person name="Knight B.M."/>
            <person name="Roberts D.P."/>
            <person name="Lin D."/>
            <person name="Hari K."/>
            <person name="Fletcher J."/>
            <person name="Melcher U."/>
            <person name="Blagden T."/>
            <person name="Winegar R.A."/>
        </authorList>
    </citation>
    <scope>NUCLEOTIDE SEQUENCE [LARGE SCALE GENOMIC DNA]</scope>
    <source>
        <strain evidence="2">DSM 23493</strain>
    </source>
</reference>